<name>X0ZJT4_9ZZZZ</name>
<dbReference type="PANTHER" id="PTHR43133:SF39">
    <property type="entry name" value="SIMILAR TO RNA POLYMERASE SIGMA-E FACTOR"/>
    <property type="match status" value="1"/>
</dbReference>
<keyword evidence="3" id="KW-0804">Transcription</keyword>
<dbReference type="GO" id="GO:0016987">
    <property type="term" value="F:sigma factor activity"/>
    <property type="evidence" value="ECO:0007669"/>
    <property type="project" value="UniProtKB-KW"/>
</dbReference>
<dbReference type="InterPro" id="IPR011517">
    <property type="entry name" value="RNA_pol_sigma70_ECF-like"/>
</dbReference>
<dbReference type="Pfam" id="PF07638">
    <property type="entry name" value="Sigma70_ECF"/>
    <property type="match status" value="1"/>
</dbReference>
<keyword evidence="2" id="KW-0731">Sigma factor</keyword>
<organism evidence="5">
    <name type="scientific">marine sediment metagenome</name>
    <dbReference type="NCBI Taxonomy" id="412755"/>
    <lineage>
        <taxon>unclassified sequences</taxon>
        <taxon>metagenomes</taxon>
        <taxon>ecological metagenomes</taxon>
    </lineage>
</organism>
<protein>
    <recommendedName>
        <fullName evidence="4">RNA polymerase sigma-70 ECF-like HTH domain-containing protein</fullName>
    </recommendedName>
</protein>
<proteinExistence type="predicted"/>
<sequence length="201" mass="22789">MTNNQQLATNNYFRMTDVTHILDALEQGDTKAAEELLPLVYEELRRLAAQMMAQERPGQTLQATALVHEAYVRLVKGGDQDWHNRGYFFSAAAESMRRILVDRARRKKGPRQGGDHVQITLSETLLGKSKTIGSEDLMALNDALEKLEKTDTIKAELVKLRFFGGLTGKQAADVLEISYATEQRFWAYARSWLRVEVMGQK</sequence>
<comment type="caution">
    <text evidence="5">The sequence shown here is derived from an EMBL/GenBank/DDBJ whole genome shotgun (WGS) entry which is preliminary data.</text>
</comment>
<dbReference type="NCBIfam" id="TIGR02999">
    <property type="entry name" value="Sig-70_X6"/>
    <property type="match status" value="1"/>
</dbReference>
<gene>
    <name evidence="5" type="ORF">S01H4_08434</name>
</gene>
<accession>X0ZJT4</accession>
<evidence type="ECO:0000256" key="3">
    <source>
        <dbReference type="ARBA" id="ARBA00023163"/>
    </source>
</evidence>
<evidence type="ECO:0000256" key="2">
    <source>
        <dbReference type="ARBA" id="ARBA00023082"/>
    </source>
</evidence>
<dbReference type="InterPro" id="IPR036388">
    <property type="entry name" value="WH-like_DNA-bd_sf"/>
</dbReference>
<dbReference type="PANTHER" id="PTHR43133">
    <property type="entry name" value="RNA POLYMERASE ECF-TYPE SIGMA FACTO"/>
    <property type="match status" value="1"/>
</dbReference>
<dbReference type="GO" id="GO:0006352">
    <property type="term" value="P:DNA-templated transcription initiation"/>
    <property type="evidence" value="ECO:0007669"/>
    <property type="project" value="InterPro"/>
</dbReference>
<dbReference type="InterPro" id="IPR039425">
    <property type="entry name" value="RNA_pol_sigma-70-like"/>
</dbReference>
<dbReference type="EMBL" id="BART01002894">
    <property type="protein sequence ID" value="GAG69654.1"/>
    <property type="molecule type" value="Genomic_DNA"/>
</dbReference>
<reference evidence="5" key="1">
    <citation type="journal article" date="2014" name="Front. Microbiol.">
        <title>High frequency of phylogenetically diverse reductive dehalogenase-homologous genes in deep subseafloor sedimentary metagenomes.</title>
        <authorList>
            <person name="Kawai M."/>
            <person name="Futagami T."/>
            <person name="Toyoda A."/>
            <person name="Takaki Y."/>
            <person name="Nishi S."/>
            <person name="Hori S."/>
            <person name="Arai W."/>
            <person name="Tsubouchi T."/>
            <person name="Morono Y."/>
            <person name="Uchiyama I."/>
            <person name="Ito T."/>
            <person name="Fujiyama A."/>
            <person name="Inagaki F."/>
            <person name="Takami H."/>
        </authorList>
    </citation>
    <scope>NUCLEOTIDE SEQUENCE</scope>
    <source>
        <strain evidence="5">Expedition CK06-06</strain>
    </source>
</reference>
<keyword evidence="1" id="KW-0805">Transcription regulation</keyword>
<evidence type="ECO:0000256" key="1">
    <source>
        <dbReference type="ARBA" id="ARBA00023015"/>
    </source>
</evidence>
<dbReference type="AlphaFoldDB" id="X0ZJT4"/>
<evidence type="ECO:0000313" key="5">
    <source>
        <dbReference type="EMBL" id="GAG69654.1"/>
    </source>
</evidence>
<dbReference type="NCBIfam" id="TIGR02937">
    <property type="entry name" value="sigma70-ECF"/>
    <property type="match status" value="1"/>
</dbReference>
<dbReference type="Gene3D" id="1.10.10.10">
    <property type="entry name" value="Winged helix-like DNA-binding domain superfamily/Winged helix DNA-binding domain"/>
    <property type="match status" value="1"/>
</dbReference>
<dbReference type="InterPro" id="IPR014284">
    <property type="entry name" value="RNA_pol_sigma-70_dom"/>
</dbReference>
<dbReference type="InterPro" id="IPR053812">
    <property type="entry name" value="HTH_Sigma70_ECF-like"/>
</dbReference>
<evidence type="ECO:0000259" key="4">
    <source>
        <dbReference type="Pfam" id="PF07638"/>
    </source>
</evidence>
<feature type="domain" description="RNA polymerase sigma-70 ECF-like HTH" evidence="4">
    <location>
        <begin position="15"/>
        <end position="197"/>
    </location>
</feature>